<accession>A0A409XB80</accession>
<sequence>MPNTRSKTRRSAKESSPAWQCEAGDLPKEPTPVVISPSPSLEPEQATTPTSSSSTPESSPVPLETSKQAKNASNSRWLPWQDRFLASEAIKLRPFLEARGAPIREAWDRLAEEMRQDSGQKGTVIDRTGPACRARFKVIIETHKKSETRSLQKTGTDEEVDDHILTLTDLIALLDEHETEKIQKSNETKTRTNVESQAALELRDAAMKGMVKRQGLTDITQLDGSTMREKQGQRHKRPRSRSPGPSAKENQGDRPRKRRGRNVLFNVLEERIDSDTKLLQSARARDEERQTEIVDRLDRMTDSITELAKVTKESMERNREQQMDMIKMMFEAMIKKT</sequence>
<feature type="compositionally biased region" description="Low complexity" evidence="1">
    <location>
        <begin position="42"/>
        <end position="66"/>
    </location>
</feature>
<protein>
    <recommendedName>
        <fullName evidence="4">Myb-like domain-containing protein</fullName>
    </recommendedName>
</protein>
<evidence type="ECO:0008006" key="4">
    <source>
        <dbReference type="Google" id="ProtNLM"/>
    </source>
</evidence>
<name>A0A409XB80_PSICY</name>
<comment type="caution">
    <text evidence="2">The sequence shown here is derived from an EMBL/GenBank/DDBJ whole genome shotgun (WGS) entry which is preliminary data.</text>
</comment>
<evidence type="ECO:0000256" key="1">
    <source>
        <dbReference type="SAM" id="MobiDB-lite"/>
    </source>
</evidence>
<dbReference type="AlphaFoldDB" id="A0A409XB80"/>
<evidence type="ECO:0000313" key="2">
    <source>
        <dbReference type="EMBL" id="PPQ88022.1"/>
    </source>
</evidence>
<dbReference type="EMBL" id="NHYD01002177">
    <property type="protein sequence ID" value="PPQ88022.1"/>
    <property type="molecule type" value="Genomic_DNA"/>
</dbReference>
<keyword evidence="3" id="KW-1185">Reference proteome</keyword>
<dbReference type="InParanoid" id="A0A409XB80"/>
<dbReference type="OrthoDB" id="3265199at2759"/>
<dbReference type="Proteomes" id="UP000283269">
    <property type="component" value="Unassembled WGS sequence"/>
</dbReference>
<proteinExistence type="predicted"/>
<dbReference type="STRING" id="93625.A0A409XB80"/>
<feature type="region of interest" description="Disordered" evidence="1">
    <location>
        <begin position="212"/>
        <end position="262"/>
    </location>
</feature>
<evidence type="ECO:0000313" key="3">
    <source>
        <dbReference type="Proteomes" id="UP000283269"/>
    </source>
</evidence>
<gene>
    <name evidence="2" type="ORF">CVT25_000970</name>
</gene>
<feature type="compositionally biased region" description="Basic residues" evidence="1">
    <location>
        <begin position="1"/>
        <end position="10"/>
    </location>
</feature>
<organism evidence="2 3">
    <name type="scientific">Psilocybe cyanescens</name>
    <dbReference type="NCBI Taxonomy" id="93625"/>
    <lineage>
        <taxon>Eukaryota</taxon>
        <taxon>Fungi</taxon>
        <taxon>Dikarya</taxon>
        <taxon>Basidiomycota</taxon>
        <taxon>Agaricomycotina</taxon>
        <taxon>Agaricomycetes</taxon>
        <taxon>Agaricomycetidae</taxon>
        <taxon>Agaricales</taxon>
        <taxon>Agaricineae</taxon>
        <taxon>Strophariaceae</taxon>
        <taxon>Psilocybe</taxon>
    </lineage>
</organism>
<reference evidence="2 3" key="1">
    <citation type="journal article" date="2018" name="Evol. Lett.">
        <title>Horizontal gene cluster transfer increased hallucinogenic mushroom diversity.</title>
        <authorList>
            <person name="Reynolds H.T."/>
            <person name="Vijayakumar V."/>
            <person name="Gluck-Thaler E."/>
            <person name="Korotkin H.B."/>
            <person name="Matheny P.B."/>
            <person name="Slot J.C."/>
        </authorList>
    </citation>
    <scope>NUCLEOTIDE SEQUENCE [LARGE SCALE GENOMIC DNA]</scope>
    <source>
        <strain evidence="2 3">2631</strain>
    </source>
</reference>
<feature type="region of interest" description="Disordered" evidence="1">
    <location>
        <begin position="1"/>
        <end position="74"/>
    </location>
</feature>